<evidence type="ECO:0000313" key="2">
    <source>
        <dbReference type="EMBL" id="MEQ2554267.1"/>
    </source>
</evidence>
<dbReference type="Gene3D" id="2.30.30.40">
    <property type="entry name" value="SH3 Domains"/>
    <property type="match status" value="1"/>
</dbReference>
<gene>
    <name evidence="2" type="ORF">WMO37_04445</name>
</gene>
<dbReference type="SUPFAM" id="SSF50341">
    <property type="entry name" value="CheW-like"/>
    <property type="match status" value="1"/>
</dbReference>
<dbReference type="InterPro" id="IPR002545">
    <property type="entry name" value="CheW-lke_dom"/>
</dbReference>
<dbReference type="Gene3D" id="2.40.50.180">
    <property type="entry name" value="CheA-289, Domain 4"/>
    <property type="match status" value="1"/>
</dbReference>
<dbReference type="PROSITE" id="PS50851">
    <property type="entry name" value="CHEW"/>
    <property type="match status" value="1"/>
</dbReference>
<dbReference type="EMBL" id="JBBMFS010000003">
    <property type="protein sequence ID" value="MEQ2554267.1"/>
    <property type="molecule type" value="Genomic_DNA"/>
</dbReference>
<accession>A0ABV1H4F7</accession>
<sequence length="155" mass="17202">MANYVKPVVFLLGKEMYGVDINLVQSIEKDLNVVPVPNSQSYIKGIVNMRNEVIPVYSLARKFGKEQEATAESTIIISSGGLKLALEVDEVLEINDIDESHILPMPSMLVKADTQYLDRVANVDGKLILLLDVEKLLSDDEAEDVKKITEELQNG</sequence>
<feature type="domain" description="CheW-like" evidence="1">
    <location>
        <begin position="4"/>
        <end position="142"/>
    </location>
</feature>
<protein>
    <submittedName>
        <fullName evidence="2">Chemotaxis protein CheW</fullName>
    </submittedName>
</protein>
<proteinExistence type="predicted"/>
<organism evidence="2 3">
    <name type="scientific">Lachnospira intestinalis</name>
    <dbReference type="NCBI Taxonomy" id="3133158"/>
    <lineage>
        <taxon>Bacteria</taxon>
        <taxon>Bacillati</taxon>
        <taxon>Bacillota</taxon>
        <taxon>Clostridia</taxon>
        <taxon>Lachnospirales</taxon>
        <taxon>Lachnospiraceae</taxon>
        <taxon>Lachnospira</taxon>
    </lineage>
</organism>
<evidence type="ECO:0000259" key="1">
    <source>
        <dbReference type="PROSITE" id="PS50851"/>
    </source>
</evidence>
<evidence type="ECO:0000313" key="3">
    <source>
        <dbReference type="Proteomes" id="UP001546774"/>
    </source>
</evidence>
<dbReference type="Pfam" id="PF01584">
    <property type="entry name" value="CheW"/>
    <property type="match status" value="1"/>
</dbReference>
<dbReference type="InterPro" id="IPR039315">
    <property type="entry name" value="CheW"/>
</dbReference>
<comment type="caution">
    <text evidence="2">The sequence shown here is derived from an EMBL/GenBank/DDBJ whole genome shotgun (WGS) entry which is preliminary data.</text>
</comment>
<dbReference type="Proteomes" id="UP001546774">
    <property type="component" value="Unassembled WGS sequence"/>
</dbReference>
<dbReference type="PANTHER" id="PTHR22617">
    <property type="entry name" value="CHEMOTAXIS SENSOR HISTIDINE KINASE-RELATED"/>
    <property type="match status" value="1"/>
</dbReference>
<dbReference type="InterPro" id="IPR036061">
    <property type="entry name" value="CheW-like_dom_sf"/>
</dbReference>
<name>A0ABV1H4F7_9FIRM</name>
<dbReference type="SMART" id="SM00260">
    <property type="entry name" value="CheW"/>
    <property type="match status" value="1"/>
</dbReference>
<reference evidence="2" key="1">
    <citation type="submission" date="2024-03" db="EMBL/GenBank/DDBJ databases">
        <title>Human intestinal bacterial collection.</title>
        <authorList>
            <person name="Pauvert C."/>
            <person name="Hitch T.C.A."/>
            <person name="Clavel T."/>
        </authorList>
    </citation>
    <scope>NUCLEOTIDE SEQUENCE [LARGE SCALE GENOMIC DNA]</scope>
    <source>
        <strain evidence="2">CLA-AA-H89B</strain>
    </source>
</reference>
<dbReference type="PANTHER" id="PTHR22617:SF23">
    <property type="entry name" value="CHEMOTAXIS PROTEIN CHEW"/>
    <property type="match status" value="1"/>
</dbReference>
<keyword evidence="3" id="KW-1185">Reference proteome</keyword>